<dbReference type="KEGG" id="bfo:118405773"/>
<keyword evidence="3" id="KW-0677">Repeat</keyword>
<evidence type="ECO:0000313" key="10">
    <source>
        <dbReference type="Proteomes" id="UP000001554"/>
    </source>
</evidence>
<dbReference type="GO" id="GO:0008270">
    <property type="term" value="F:zinc ion binding"/>
    <property type="evidence" value="ECO:0007669"/>
    <property type="project" value="UniProtKB-KW"/>
</dbReference>
<name>A0A9J7K8V0_BRAFL</name>
<evidence type="ECO:0000256" key="2">
    <source>
        <dbReference type="ARBA" id="ARBA00022723"/>
    </source>
</evidence>
<evidence type="ECO:0000313" key="11">
    <source>
        <dbReference type="RefSeq" id="XP_035661401.1"/>
    </source>
</evidence>
<evidence type="ECO:0000256" key="1">
    <source>
        <dbReference type="ARBA" id="ARBA00004123"/>
    </source>
</evidence>
<keyword evidence="5" id="KW-0862">Zinc</keyword>
<evidence type="ECO:0000256" key="7">
    <source>
        <dbReference type="PROSITE-ProRule" id="PRU00042"/>
    </source>
</evidence>
<feature type="compositionally biased region" description="Basic and acidic residues" evidence="8">
    <location>
        <begin position="15"/>
        <end position="27"/>
    </location>
</feature>
<dbReference type="SUPFAM" id="SSF57667">
    <property type="entry name" value="beta-beta-alpha zinc fingers"/>
    <property type="match status" value="4"/>
</dbReference>
<evidence type="ECO:0000256" key="3">
    <source>
        <dbReference type="ARBA" id="ARBA00022737"/>
    </source>
</evidence>
<feature type="domain" description="C2H2-type" evidence="9">
    <location>
        <begin position="408"/>
        <end position="435"/>
    </location>
</feature>
<dbReference type="GO" id="GO:0000981">
    <property type="term" value="F:DNA-binding transcription factor activity, RNA polymerase II-specific"/>
    <property type="evidence" value="ECO:0000318"/>
    <property type="project" value="GO_Central"/>
</dbReference>
<feature type="compositionally biased region" description="Low complexity" evidence="8">
    <location>
        <begin position="733"/>
        <end position="746"/>
    </location>
</feature>
<accession>A0A9J7K8V0</accession>
<dbReference type="PROSITE" id="PS00028">
    <property type="entry name" value="ZINC_FINGER_C2H2_1"/>
    <property type="match status" value="6"/>
</dbReference>
<dbReference type="InterPro" id="IPR013087">
    <property type="entry name" value="Znf_C2H2_type"/>
</dbReference>
<organism evidence="10 11">
    <name type="scientific">Branchiostoma floridae</name>
    <name type="common">Florida lancelet</name>
    <name type="synonym">Amphioxus</name>
    <dbReference type="NCBI Taxonomy" id="7739"/>
    <lineage>
        <taxon>Eukaryota</taxon>
        <taxon>Metazoa</taxon>
        <taxon>Chordata</taxon>
        <taxon>Cephalochordata</taxon>
        <taxon>Leptocardii</taxon>
        <taxon>Amphioxiformes</taxon>
        <taxon>Branchiostomatidae</taxon>
        <taxon>Branchiostoma</taxon>
    </lineage>
</organism>
<keyword evidence="2" id="KW-0479">Metal-binding</keyword>
<dbReference type="GO" id="GO:0006357">
    <property type="term" value="P:regulation of transcription by RNA polymerase II"/>
    <property type="evidence" value="ECO:0000318"/>
    <property type="project" value="GO_Central"/>
</dbReference>
<dbReference type="PANTHER" id="PTHR24394:SF44">
    <property type="entry name" value="ZINC FINGER PROTEIN 271-LIKE"/>
    <property type="match status" value="1"/>
</dbReference>
<dbReference type="InterPro" id="IPR036236">
    <property type="entry name" value="Znf_C2H2_sf"/>
</dbReference>
<keyword evidence="4 7" id="KW-0863">Zinc-finger</keyword>
<feature type="compositionally biased region" description="Basic and acidic residues" evidence="8">
    <location>
        <begin position="601"/>
        <end position="616"/>
    </location>
</feature>
<reference evidence="11" key="2">
    <citation type="submission" date="2025-08" db="UniProtKB">
        <authorList>
            <consortium name="RefSeq"/>
        </authorList>
    </citation>
    <scope>IDENTIFICATION</scope>
    <source>
        <strain evidence="11">S238N-H82</strain>
        <tissue evidence="11">Testes</tissue>
    </source>
</reference>
<evidence type="ECO:0000259" key="9">
    <source>
        <dbReference type="PROSITE" id="PS50157"/>
    </source>
</evidence>
<feature type="domain" description="C2H2-type" evidence="9">
    <location>
        <begin position="994"/>
        <end position="1021"/>
    </location>
</feature>
<feature type="region of interest" description="Disordered" evidence="8">
    <location>
        <begin position="498"/>
        <end position="518"/>
    </location>
</feature>
<comment type="subcellular location">
    <subcellularLocation>
        <location evidence="1">Nucleus</location>
    </subcellularLocation>
</comment>
<dbReference type="GeneID" id="118405773"/>
<reference evidence="10" key="1">
    <citation type="journal article" date="2020" name="Nat. Ecol. Evol.">
        <title>Deeply conserved synteny resolves early events in vertebrate evolution.</title>
        <authorList>
            <person name="Simakov O."/>
            <person name="Marletaz F."/>
            <person name="Yue J.X."/>
            <person name="O'Connell B."/>
            <person name="Jenkins J."/>
            <person name="Brandt A."/>
            <person name="Calef R."/>
            <person name="Tung C.H."/>
            <person name="Huang T.K."/>
            <person name="Schmutz J."/>
            <person name="Satoh N."/>
            <person name="Yu J.K."/>
            <person name="Putnam N.H."/>
            <person name="Green R.E."/>
            <person name="Rokhsar D.S."/>
        </authorList>
    </citation>
    <scope>NUCLEOTIDE SEQUENCE [LARGE SCALE GENOMIC DNA]</scope>
    <source>
        <strain evidence="10">S238N-H82</strain>
    </source>
</reference>
<feature type="region of interest" description="Disordered" evidence="8">
    <location>
        <begin position="588"/>
        <end position="616"/>
    </location>
</feature>
<dbReference type="Pfam" id="PF00096">
    <property type="entry name" value="zf-C2H2"/>
    <property type="match status" value="1"/>
</dbReference>
<dbReference type="SMART" id="SM00355">
    <property type="entry name" value="ZnF_C2H2"/>
    <property type="match status" value="8"/>
</dbReference>
<keyword evidence="10" id="KW-1185">Reference proteome</keyword>
<feature type="compositionally biased region" description="Basic and acidic residues" evidence="8">
    <location>
        <begin position="858"/>
        <end position="869"/>
    </location>
</feature>
<dbReference type="OMA" id="CGARYSE"/>
<feature type="region of interest" description="Disordered" evidence="8">
    <location>
        <begin position="47"/>
        <end position="79"/>
    </location>
</feature>
<feature type="domain" description="C2H2-type" evidence="9">
    <location>
        <begin position="293"/>
        <end position="320"/>
    </location>
</feature>
<dbReference type="Proteomes" id="UP000001554">
    <property type="component" value="Chromosome 18"/>
</dbReference>
<feature type="compositionally biased region" description="Basic and acidic residues" evidence="8">
    <location>
        <begin position="51"/>
        <end position="64"/>
    </location>
</feature>
<evidence type="ECO:0000256" key="5">
    <source>
        <dbReference type="ARBA" id="ARBA00022833"/>
    </source>
</evidence>
<dbReference type="AlphaFoldDB" id="A0A9J7K8V0"/>
<sequence length="1060" mass="119222">MIDARQRHLTKTGRGKKEEDDKASQPKKEYKCELCGKSFDRLRIRSSHMKSCREKGDRASEVWNKRHRGKGRGRKGKKTMKVRELLSELMEAKKHGAVDFSKQELEIAVRVEVDSKEESHPKTEHSSQEKSTKHIEEEGNVQRVKGNMPDKDTHVQGNAVLDISEQGNPHRDVIGQGKEQSTMAATLEKGNKNSSDEKMCETTIGISKESEVCNKTAISLNQTKECEKPPKEQDEMGEWRLAGKLPLQQKNRKLLLGKSGLACPFCQAKFSCKQRYQAHLDSHSIPTRPPSPFTCTKCSAPFQSRKDLKIHSKIHTRDGEHDCKVCGAKFRQGGSRDRHLRKIHPEVAQQTKLVNMECERRRKANLYNQWTKATSCYLCGKPVADIDEYKIHMKEHRDMKRDVESRPYQCLVCQARYRDVKTIQLHMRNHTGREWEWRHLSNTQNAAGNSSNPSTVQPVVEKTVEEREKDEDKLWQDLEKVVGLDLTQELKKHDLFKPQPKENNHKVAQASPNTKPVQTQSSLKEIMVNINQPINPPRSDSTDVQVRENDSVEKPKVASPVVMKEEGLQRRQKKRKQLHNIIANLKHAQVKSGQEGVRPSTEQHAEESIGKKERENVQIKEEPLEHVTEATPNKVSDNTEDPEDAVTMTQHGVDVPTDTEPNISSFHLPIEKTENSVPTMNTEYFVSNTSPVPKPMEFDEELENLDTTLKAAIDLSKALVPVSEVDLNDVRSSESSTSSAKEVTSVGGSTEVKAESECDKGPNEHKEDSGTMKSVMSEAAASRNEAGGRGKRGGRGRKTQGRRGRRTGRNKSVEKETDSSVASDSSAPEKPTRGKRRASTSRGGPGKRQRRSPRTPVKRKEPREVTLTKKDHKKSLKKSPILLDLLGKSNDSLKTVDNVICTANSPTENSHAEGSVTVNADVGTNTEIANKVVTIEGVCNAGQTVADQTAGPHVHQKNCSCCDKSRQTILVGKELHLAFPNKVNMRAMVDQRPFYCNICGARYSEEATLRMHMRLHPPSSRPMLPLQRNEEGQFVCAVCGGRFDEKDELVRHSRIHPLLY</sequence>
<feature type="region of interest" description="Disordered" evidence="8">
    <location>
        <begin position="113"/>
        <end position="136"/>
    </location>
</feature>
<evidence type="ECO:0000256" key="6">
    <source>
        <dbReference type="ARBA" id="ARBA00023242"/>
    </source>
</evidence>
<dbReference type="Gene3D" id="3.30.160.60">
    <property type="entry name" value="Classic Zinc Finger"/>
    <property type="match status" value="4"/>
</dbReference>
<dbReference type="RefSeq" id="XP_035661401.1">
    <property type="nucleotide sequence ID" value="XM_035805508.1"/>
</dbReference>
<feature type="domain" description="C2H2-type" evidence="9">
    <location>
        <begin position="321"/>
        <end position="344"/>
    </location>
</feature>
<dbReference type="PANTHER" id="PTHR24394">
    <property type="entry name" value="ZINC FINGER PROTEIN"/>
    <property type="match status" value="1"/>
</dbReference>
<proteinExistence type="predicted"/>
<feature type="compositionally biased region" description="Basic residues" evidence="8">
    <location>
        <begin position="65"/>
        <end position="79"/>
    </location>
</feature>
<dbReference type="OrthoDB" id="7930430at2759"/>
<gene>
    <name evidence="11" type="primary">LOC118405773</name>
</gene>
<keyword evidence="6" id="KW-0539">Nucleus</keyword>
<feature type="domain" description="C2H2-type" evidence="9">
    <location>
        <begin position="30"/>
        <end position="59"/>
    </location>
</feature>
<feature type="compositionally biased region" description="Basic residues" evidence="8">
    <location>
        <begin position="789"/>
        <end position="809"/>
    </location>
</feature>
<protein>
    <submittedName>
        <fullName evidence="11">RE1-silencing transcription factor-like</fullName>
    </submittedName>
</protein>
<feature type="compositionally biased region" description="Basic residues" evidence="8">
    <location>
        <begin position="833"/>
        <end position="857"/>
    </location>
</feature>
<feature type="compositionally biased region" description="Basic and acidic residues" evidence="8">
    <location>
        <begin position="752"/>
        <end position="770"/>
    </location>
</feature>
<feature type="region of interest" description="Disordered" evidence="8">
    <location>
        <begin position="1"/>
        <end position="27"/>
    </location>
</feature>
<feature type="region of interest" description="Disordered" evidence="8">
    <location>
        <begin position="726"/>
        <end position="874"/>
    </location>
</feature>
<feature type="domain" description="C2H2-type" evidence="9">
    <location>
        <begin position="1034"/>
        <end position="1056"/>
    </location>
</feature>
<evidence type="ECO:0000256" key="8">
    <source>
        <dbReference type="SAM" id="MobiDB-lite"/>
    </source>
</evidence>
<evidence type="ECO:0000256" key="4">
    <source>
        <dbReference type="ARBA" id="ARBA00022771"/>
    </source>
</evidence>
<dbReference type="GO" id="GO:0005634">
    <property type="term" value="C:nucleus"/>
    <property type="evidence" value="ECO:0000318"/>
    <property type="project" value="GO_Central"/>
</dbReference>
<dbReference type="PROSITE" id="PS50157">
    <property type="entry name" value="ZINC_FINGER_C2H2_2"/>
    <property type="match status" value="6"/>
</dbReference>